<organism evidence="2 3">
    <name type="scientific">Niabella yanshanensis</name>
    <dbReference type="NCBI Taxonomy" id="577386"/>
    <lineage>
        <taxon>Bacteria</taxon>
        <taxon>Pseudomonadati</taxon>
        <taxon>Bacteroidota</taxon>
        <taxon>Chitinophagia</taxon>
        <taxon>Chitinophagales</taxon>
        <taxon>Chitinophagaceae</taxon>
        <taxon>Niabella</taxon>
    </lineage>
</organism>
<proteinExistence type="predicted"/>
<dbReference type="RefSeq" id="WP_114792733.1">
    <property type="nucleotide sequence ID" value="NZ_CP139960.1"/>
</dbReference>
<evidence type="ECO:0000259" key="1">
    <source>
        <dbReference type="Pfam" id="PF22292"/>
    </source>
</evidence>
<feature type="domain" description="DUF6965" evidence="1">
    <location>
        <begin position="10"/>
        <end position="70"/>
    </location>
</feature>
<accession>A0ABZ0W6J4</accession>
<dbReference type="Pfam" id="PF22292">
    <property type="entry name" value="DUF6965"/>
    <property type="match status" value="1"/>
</dbReference>
<evidence type="ECO:0000313" key="3">
    <source>
        <dbReference type="Proteomes" id="UP001325680"/>
    </source>
</evidence>
<dbReference type="EMBL" id="CP139960">
    <property type="protein sequence ID" value="WQD38811.1"/>
    <property type="molecule type" value="Genomic_DNA"/>
</dbReference>
<dbReference type="Proteomes" id="UP001325680">
    <property type="component" value="Chromosome"/>
</dbReference>
<name>A0ABZ0W6J4_9BACT</name>
<keyword evidence="3" id="KW-1185">Reference proteome</keyword>
<sequence length="75" mass="8625">MTFTDIQLFEIEKFFNEITIPQVVKIDAATTYTNAPLFVQENLALLKSKQLIPVIATQRWNMLCEVKKAILDPVK</sequence>
<reference evidence="2 3" key="1">
    <citation type="submission" date="2023-12" db="EMBL/GenBank/DDBJ databases">
        <title>Genome sequencing and assembly of bacterial species from a model synthetic community.</title>
        <authorList>
            <person name="Hogle S.L."/>
        </authorList>
    </citation>
    <scope>NUCLEOTIDE SEQUENCE [LARGE SCALE GENOMIC DNA]</scope>
    <source>
        <strain evidence="2 3">HAMBI_3031</strain>
    </source>
</reference>
<gene>
    <name evidence="2" type="ORF">U0035_01465</name>
</gene>
<protein>
    <recommendedName>
        <fullName evidence="1">DUF6965 domain-containing protein</fullName>
    </recommendedName>
</protein>
<evidence type="ECO:0000313" key="2">
    <source>
        <dbReference type="EMBL" id="WQD38811.1"/>
    </source>
</evidence>
<dbReference type="InterPro" id="IPR054238">
    <property type="entry name" value="DUF6965"/>
</dbReference>